<dbReference type="GeneID" id="105228372"/>
<evidence type="ECO:0000256" key="2">
    <source>
        <dbReference type="ARBA" id="ARBA00022737"/>
    </source>
</evidence>
<evidence type="ECO:0000313" key="4">
    <source>
        <dbReference type="Proteomes" id="UP001652620"/>
    </source>
</evidence>
<dbReference type="PANTHER" id="PTHR15261:SF4">
    <property type="entry name" value="THROMBOSPONDIN-TYPE LAMININ G DOMAIN AND EAR REPEAT-CONTAINING PROTEIN"/>
    <property type="match status" value="1"/>
</dbReference>
<evidence type="ECO:0000256" key="1">
    <source>
        <dbReference type="ARBA" id="ARBA00022729"/>
    </source>
</evidence>
<gene>
    <name evidence="5" type="primary">LOC105228372</name>
</gene>
<dbReference type="InterPro" id="IPR009039">
    <property type="entry name" value="EAR"/>
</dbReference>
<sequence length="1918" mass="217303">MLVHIFILIFMNCVSKCLCFHVNFNAFYGAQLEPFNTQIQKREMAQFFDKAAYSFNGLSKIESVPVSFPTDICILTLEGVKYAASLHRNKNGVRHLTVYKNVNNNFNELHKIAMPSAVAMDCKALASKGYIALAFNLTQTIENARDGSPIYVLTADDRLRAVQFFGTKNLYSIYLRTTANDLFMLQTLRSSDDAPNPHCPYYKWSGTSFTLLARIPCSNARHVEPFAINYENYVALANYADQKGRTTTYSEIYKFIREKKRFQLFQKIRTYGAVDVRYFSAPLDEVKRRHFLVYGNSVSRSKSAVRGEDTNEADSVFYVFDKGQFVPYQSLSLYAVEQFLPVQNVDAEKFLLLVACKDQDTKIYNLNDWKFEPSNVQFTEGALGRGVSKMRIHQENGNSFLVIANEKMTENDTNIFLPIFKQDEHANALRQQIIDWTKTQIERLAQIDISKLQQDVEQKLSQGQRPNINTQVPVIPQADIQTVHTNAFVYPKHHFTSHYWQALNFATQAVNGIEAELKSATKARLRRATPTTDAIKEYANIRVDSLTVKHKLEAQQVNGVKATRPTFERIKAKKVRVTGRYQATERTLQEHVSTATTPTVVAPTLAVNNLQINGLLNDYKWNDLLNYTLKREGVQFLEQSAHIGNLVAEAVRVLSEDIDGNNLNDLIPIDGGDGMVDNHIYMVNQSILFEAPVKAKQLFIHERLNHINVQEHKLDVLLKRVPNVTQVIEGVKAFENVRILQPVTMAVSVGGRTLGSSLQSLSSQQIIHDDLVLNGDFTIKGDAIISNLLSVGDLLDRNTEISTKKTLENGIDITQRLANVNIKFEQPVEANNTLLTFINTMDLQQLIKTNFKSLQLIEGGKHFKQTLEIRRGFSEVKNLNGVDIEKLPERFLFKSVNQTIAAPMHLGSIQTSSVIAQNVKLKDRPIETYVTSNGHQHLPVTLTVAELSARSLNIERLHTNGHIFGKSVNSEYKQPLMAQLLSNMTKGADLLTPRQKFPNTIFVGNLRLSDGIINGRKVQEIEKQLQHLNADIHFEGSYKFNYNMNISHLTFQGKFNDIPAMEFGQSWLQKSGRQVFTSPQSLSEVNCLQEMQLDGTLNSHRIDDFFANTYWINRNEYIDTMDFQNPIQMEAMLSTITLNGIHVPLDIINANSTAPQRLYASISIHGQLNVLGSVGIYNVSTLNGINLRELERFLRGVGDDTFHVEHASFAQTPLYHTLNRYEMSMLLDKVWLANENVRLSQHVELANATFEGLLEFEGLVNNINLQYLKENYLSLSRPQDMRTELILASETKFEGELSANNIRLAGMLVENSRNSAMNFDEFVANTLKTDGPHEVRASWSLISALIIQENLENVQINNLNLAQDVLRLDTPCAPVTAPKHLKTSNIRKLYTTTSSSINGIPINDWMHTAVYVQGNHTVNGNITLNTVNMYRDLSVLGTVNGISNFGEKTLFLRNIRKQILHGDIYINSLLSKNRGILVNSFDNLSVNSINGQQLGDFYAQIANSSEVVTVDGNLVFLQPMVVQEYHNRATSESKWKRNISTVNEVVDNEMTEMPSWRDILASVQQLKGFVDASYYILNTFKIRQRIPVNATKMVHFKLNEEDKNSMDCIGIMNENNEHSPVMYYKWSLTEEQFQPMQGYSWLPKQAKLIDMAPILFSYADNEYNVAVLNKHNSSYLLSNLKLNLENLLDGEQFFSNLKHLTIEGEHCFATQAKTNNDLTKVYCISKEMDPHIYEKFVIPGDGIQELLQVGRDKIAILLPDTAEIWTTHPSLNLKQSLFITKAMKMASTMFNNNTFLAIQCEKQANSLHGGTLEIYSFINSTNFGHVQTLDCSDVIQISFEKVTRTGDLLLFTLRRNINAPLTIYQYKGISGFQQIVGATTLPAIYAYHLLHLENADKQIIALTTSEGLLFVEIVLRKF</sequence>
<feature type="chain" id="PRO_5046726243" evidence="3">
    <location>
        <begin position="20"/>
        <end position="1918"/>
    </location>
</feature>
<dbReference type="RefSeq" id="XP_011206484.3">
    <property type="nucleotide sequence ID" value="XM_011208182.4"/>
</dbReference>
<dbReference type="PROSITE" id="PS50912">
    <property type="entry name" value="EAR"/>
    <property type="match status" value="3"/>
</dbReference>
<dbReference type="OrthoDB" id="188713at2759"/>
<dbReference type="InParanoid" id="A0A6I9VR55"/>
<dbReference type="GO" id="GO:0007165">
    <property type="term" value="P:signal transduction"/>
    <property type="evidence" value="ECO:0007669"/>
    <property type="project" value="TreeGrafter"/>
</dbReference>
<proteinExistence type="predicted"/>
<keyword evidence="2" id="KW-0677">Repeat</keyword>
<name>A0A6I9VR55_BACDO</name>
<evidence type="ECO:0000256" key="3">
    <source>
        <dbReference type="SAM" id="SignalP"/>
    </source>
</evidence>
<keyword evidence="1 3" id="KW-0732">Signal</keyword>
<dbReference type="Proteomes" id="UP001652620">
    <property type="component" value="Chromosome 3"/>
</dbReference>
<accession>A0A6I9VR55</accession>
<protein>
    <submittedName>
        <fullName evidence="5">Uncharacterized protein LOC105228372 isoform X1</fullName>
    </submittedName>
</protein>
<dbReference type="KEGG" id="bdr:105228372"/>
<reference evidence="5" key="1">
    <citation type="submission" date="2025-08" db="UniProtKB">
        <authorList>
            <consortium name="RefSeq"/>
        </authorList>
    </citation>
    <scope>IDENTIFICATION</scope>
    <source>
        <tissue evidence="5">Adult</tissue>
    </source>
</reference>
<dbReference type="FunCoup" id="A0A6I9VR55">
    <property type="interactions" value="13"/>
</dbReference>
<organism evidence="4 5">
    <name type="scientific">Bactrocera dorsalis</name>
    <name type="common">Oriental fruit fly</name>
    <name type="synonym">Dacus dorsalis</name>
    <dbReference type="NCBI Taxonomy" id="27457"/>
    <lineage>
        <taxon>Eukaryota</taxon>
        <taxon>Metazoa</taxon>
        <taxon>Ecdysozoa</taxon>
        <taxon>Arthropoda</taxon>
        <taxon>Hexapoda</taxon>
        <taxon>Insecta</taxon>
        <taxon>Pterygota</taxon>
        <taxon>Neoptera</taxon>
        <taxon>Endopterygota</taxon>
        <taxon>Diptera</taxon>
        <taxon>Brachycera</taxon>
        <taxon>Muscomorpha</taxon>
        <taxon>Tephritoidea</taxon>
        <taxon>Tephritidae</taxon>
        <taxon>Bactrocera</taxon>
        <taxon>Bactrocera</taxon>
    </lineage>
</organism>
<dbReference type="PANTHER" id="PTHR15261">
    <property type="entry name" value="THROMBOSPONDIN-TYPE LAMININ G DOMAIN AND EAR REPEAT-CONTAINING"/>
    <property type="match status" value="1"/>
</dbReference>
<feature type="signal peptide" evidence="3">
    <location>
        <begin position="1"/>
        <end position="19"/>
    </location>
</feature>
<keyword evidence="4" id="KW-1185">Reference proteome</keyword>
<evidence type="ECO:0000313" key="5">
    <source>
        <dbReference type="RefSeq" id="XP_011206484.3"/>
    </source>
</evidence>